<evidence type="ECO:0000313" key="8">
    <source>
        <dbReference type="Proteomes" id="UP001221898"/>
    </source>
</evidence>
<name>A0AAD7T069_9TELE</name>
<evidence type="ECO:0008006" key="9">
    <source>
        <dbReference type="Google" id="ProtNLM"/>
    </source>
</evidence>
<dbReference type="SUPFAM" id="SSF48065">
    <property type="entry name" value="DBL homology domain (DH-domain)"/>
    <property type="match status" value="1"/>
</dbReference>
<dbReference type="Proteomes" id="UP001221898">
    <property type="component" value="Unassembled WGS sequence"/>
</dbReference>
<dbReference type="SMART" id="SM00325">
    <property type="entry name" value="RhoGEF"/>
    <property type="match status" value="1"/>
</dbReference>
<dbReference type="GO" id="GO:0005085">
    <property type="term" value="F:guanyl-nucleotide exchange factor activity"/>
    <property type="evidence" value="ECO:0007669"/>
    <property type="project" value="UniProtKB-KW"/>
</dbReference>
<comment type="subcellular location">
    <subcellularLocation>
        <location evidence="1">Cytoplasm</location>
    </subcellularLocation>
</comment>
<dbReference type="PROSITE" id="PS00741">
    <property type="entry name" value="DH_1"/>
    <property type="match status" value="1"/>
</dbReference>
<dbReference type="InterPro" id="IPR011993">
    <property type="entry name" value="PH-like_dom_sf"/>
</dbReference>
<dbReference type="GO" id="GO:0005737">
    <property type="term" value="C:cytoplasm"/>
    <property type="evidence" value="ECO:0007669"/>
    <property type="project" value="UniProtKB-SubCell"/>
</dbReference>
<dbReference type="PROSITE" id="PS50010">
    <property type="entry name" value="DH_2"/>
    <property type="match status" value="1"/>
</dbReference>
<dbReference type="InterPro" id="IPR001331">
    <property type="entry name" value="GDS_CDC24_CS"/>
</dbReference>
<evidence type="ECO:0000256" key="3">
    <source>
        <dbReference type="ARBA" id="ARBA00022658"/>
    </source>
</evidence>
<dbReference type="PANTHER" id="PTHR46006">
    <property type="entry name" value="RHO GUANINE NUCLEOTIDE EXCHANGE FACTOR AT 64C, ISOFORM A"/>
    <property type="match status" value="1"/>
</dbReference>
<dbReference type="GO" id="GO:0035556">
    <property type="term" value="P:intracellular signal transduction"/>
    <property type="evidence" value="ECO:0007669"/>
    <property type="project" value="InterPro"/>
</dbReference>
<feature type="domain" description="DH" evidence="6">
    <location>
        <begin position="158"/>
        <end position="340"/>
    </location>
</feature>
<dbReference type="Pfam" id="PF22697">
    <property type="entry name" value="SOS1_NGEF_PH"/>
    <property type="match status" value="1"/>
</dbReference>
<dbReference type="InterPro" id="IPR051480">
    <property type="entry name" value="Endocytic_GEF_Adapter"/>
</dbReference>
<comment type="caution">
    <text evidence="7">The sequence shown here is derived from an EMBL/GenBank/DDBJ whole genome shotgun (WGS) entry which is preliminary data.</text>
</comment>
<dbReference type="Gene3D" id="2.30.29.30">
    <property type="entry name" value="Pleckstrin-homology domain (PH domain)/Phosphotyrosine-binding domain (PTB)"/>
    <property type="match status" value="1"/>
</dbReference>
<keyword evidence="2" id="KW-0963">Cytoplasm</keyword>
<dbReference type="PROSITE" id="PS50003">
    <property type="entry name" value="PH_DOMAIN"/>
    <property type="match status" value="1"/>
</dbReference>
<sequence>MEREESEANVSPSWSPVGRERLFTCANLSDYAGKKRKQDTSSETETAARGSEHQDEEDTIASLDTSKDTEEPSSKRVKPVGKGAGLSGFMGPVKTPALKRLGQSIQRSISFRTEAQPLPMAPIRSHQKSSSFPRRRNSQLWSDTVDSLSQEMSAKEIKRQEVIYELTQGEKQLIADLSLVKKVYYEPMLKLDILTERELGQIFGTLDSLIPLHEDFLSRLENLRGPEKKVEEVGPTLLDWFPRLEAYITYCCNQVGAKALLDHRKQDRRVEHFLRLCQESSFSRKLDLWNFLDLPRSRLVKYPLLLREIQKSTPPDHPDQNTLPQAMELIQRMVSEVNSKTGEAECQFYRRGLCYQEEGQRLPEILLSRFLYCHGELKNSKGQKLHVFLFELALVLTRPGAQDRDGQVQFQVYRQPVPAAHLLLEDLPDGEGGGGGAFRGAFTSANDKAKNCFRVSSTGRSKAQSHSLQANDSFNKQQWISCLRQAMVQSRDRESHASQSRPAAQTASDPALCLIAELSLSSDSEAMDS</sequence>
<dbReference type="Gene3D" id="1.20.900.10">
    <property type="entry name" value="Dbl homology (DH) domain"/>
    <property type="match status" value="1"/>
</dbReference>
<feature type="domain" description="PH" evidence="5">
    <location>
        <begin position="364"/>
        <end position="488"/>
    </location>
</feature>
<dbReference type="Pfam" id="PF00621">
    <property type="entry name" value="RhoGEF"/>
    <property type="match status" value="1"/>
</dbReference>
<feature type="compositionally biased region" description="Polar residues" evidence="4">
    <location>
        <begin position="128"/>
        <end position="137"/>
    </location>
</feature>
<evidence type="ECO:0000259" key="5">
    <source>
        <dbReference type="PROSITE" id="PS50003"/>
    </source>
</evidence>
<gene>
    <name evidence="7" type="ORF">AAFF_G00142590</name>
</gene>
<keyword evidence="8" id="KW-1185">Reference proteome</keyword>
<accession>A0AAD7T069</accession>
<evidence type="ECO:0000256" key="4">
    <source>
        <dbReference type="SAM" id="MobiDB-lite"/>
    </source>
</evidence>
<dbReference type="SMART" id="SM00233">
    <property type="entry name" value="PH"/>
    <property type="match status" value="1"/>
</dbReference>
<evidence type="ECO:0000256" key="2">
    <source>
        <dbReference type="ARBA" id="ARBA00022490"/>
    </source>
</evidence>
<dbReference type="InterPro" id="IPR000219">
    <property type="entry name" value="DH_dom"/>
</dbReference>
<keyword evidence="3" id="KW-0344">Guanine-nucleotide releasing factor</keyword>
<dbReference type="CDD" id="cd00160">
    <property type="entry name" value="RhoGEF"/>
    <property type="match status" value="1"/>
</dbReference>
<dbReference type="InterPro" id="IPR001849">
    <property type="entry name" value="PH_domain"/>
</dbReference>
<evidence type="ECO:0000259" key="6">
    <source>
        <dbReference type="PROSITE" id="PS50010"/>
    </source>
</evidence>
<dbReference type="GO" id="GO:0035025">
    <property type="term" value="P:positive regulation of Rho protein signal transduction"/>
    <property type="evidence" value="ECO:0007669"/>
    <property type="project" value="TreeGrafter"/>
</dbReference>
<feature type="compositionally biased region" description="Basic and acidic residues" evidence="4">
    <location>
        <begin position="65"/>
        <end position="74"/>
    </location>
</feature>
<evidence type="ECO:0000256" key="1">
    <source>
        <dbReference type="ARBA" id="ARBA00004496"/>
    </source>
</evidence>
<dbReference type="PANTHER" id="PTHR46006:SF3">
    <property type="entry name" value="RHO GUANINE NUCLEOTIDE EXCHANGE FACTOR 3"/>
    <property type="match status" value="1"/>
</dbReference>
<reference evidence="7" key="1">
    <citation type="journal article" date="2023" name="Science">
        <title>Genome structures resolve the early diversification of teleost fishes.</title>
        <authorList>
            <person name="Parey E."/>
            <person name="Louis A."/>
            <person name="Montfort J."/>
            <person name="Bouchez O."/>
            <person name="Roques C."/>
            <person name="Iampietro C."/>
            <person name="Lluch J."/>
            <person name="Castinel A."/>
            <person name="Donnadieu C."/>
            <person name="Desvignes T."/>
            <person name="Floi Bucao C."/>
            <person name="Jouanno E."/>
            <person name="Wen M."/>
            <person name="Mejri S."/>
            <person name="Dirks R."/>
            <person name="Jansen H."/>
            <person name="Henkel C."/>
            <person name="Chen W.J."/>
            <person name="Zahm M."/>
            <person name="Cabau C."/>
            <person name="Klopp C."/>
            <person name="Thompson A.W."/>
            <person name="Robinson-Rechavi M."/>
            <person name="Braasch I."/>
            <person name="Lecointre G."/>
            <person name="Bobe J."/>
            <person name="Postlethwait J.H."/>
            <person name="Berthelot C."/>
            <person name="Roest Crollius H."/>
            <person name="Guiguen Y."/>
        </authorList>
    </citation>
    <scope>NUCLEOTIDE SEQUENCE</scope>
    <source>
        <strain evidence="7">NC1722</strain>
    </source>
</reference>
<feature type="region of interest" description="Disordered" evidence="4">
    <location>
        <begin position="113"/>
        <end position="137"/>
    </location>
</feature>
<dbReference type="AlphaFoldDB" id="A0AAD7T069"/>
<evidence type="ECO:0000313" key="7">
    <source>
        <dbReference type="EMBL" id="KAJ8411992.1"/>
    </source>
</evidence>
<feature type="region of interest" description="Disordered" evidence="4">
    <location>
        <begin position="26"/>
        <end position="92"/>
    </location>
</feature>
<dbReference type="InterPro" id="IPR055251">
    <property type="entry name" value="SOS1_NGEF_PH"/>
</dbReference>
<proteinExistence type="predicted"/>
<dbReference type="SUPFAM" id="SSF50729">
    <property type="entry name" value="PH domain-like"/>
    <property type="match status" value="1"/>
</dbReference>
<protein>
    <recommendedName>
        <fullName evidence="9">Rho guanine nucleotide exchange factor 3</fullName>
    </recommendedName>
</protein>
<dbReference type="InterPro" id="IPR035899">
    <property type="entry name" value="DBL_dom_sf"/>
</dbReference>
<dbReference type="EMBL" id="JAINUG010000020">
    <property type="protein sequence ID" value="KAJ8411992.1"/>
    <property type="molecule type" value="Genomic_DNA"/>
</dbReference>
<organism evidence="7 8">
    <name type="scientific">Aldrovandia affinis</name>
    <dbReference type="NCBI Taxonomy" id="143900"/>
    <lineage>
        <taxon>Eukaryota</taxon>
        <taxon>Metazoa</taxon>
        <taxon>Chordata</taxon>
        <taxon>Craniata</taxon>
        <taxon>Vertebrata</taxon>
        <taxon>Euteleostomi</taxon>
        <taxon>Actinopterygii</taxon>
        <taxon>Neopterygii</taxon>
        <taxon>Teleostei</taxon>
        <taxon>Notacanthiformes</taxon>
        <taxon>Halosauridae</taxon>
        <taxon>Aldrovandia</taxon>
    </lineage>
</organism>